<dbReference type="EMBL" id="OU503039">
    <property type="protein sequence ID" value="CAI9759932.1"/>
    <property type="molecule type" value="Genomic_DNA"/>
</dbReference>
<keyword evidence="2" id="KW-1185">Reference proteome</keyword>
<sequence length="180" mass="20154">MVCFCFLVDQTRKVRRCKPAAGICSRCGGGASVADMKTATRFCCVPFYVKSWRAIMCTFCGAILSYTEELTSSIAQEKLPADPDPPVKVVLRIRPFNGPGSGDGMVRKRMKPDAKSVVPLHFKRKSIDMKEIWKSYCDSVLQPSPLRVFHLILSVWWPILGLFPTPRRLEPKSLSSGNLQ</sequence>
<name>A0AAD1YYT1_9LAMI</name>
<proteinExistence type="predicted"/>
<reference evidence="1" key="1">
    <citation type="submission" date="2023-05" db="EMBL/GenBank/DDBJ databases">
        <authorList>
            <person name="Huff M."/>
        </authorList>
    </citation>
    <scope>NUCLEOTIDE SEQUENCE</scope>
</reference>
<protein>
    <submittedName>
        <fullName evidence="1">Uncharacterized protein</fullName>
    </submittedName>
</protein>
<dbReference type="Proteomes" id="UP000834106">
    <property type="component" value="Chromosome 4"/>
</dbReference>
<evidence type="ECO:0000313" key="2">
    <source>
        <dbReference type="Proteomes" id="UP000834106"/>
    </source>
</evidence>
<dbReference type="AlphaFoldDB" id="A0AAD1YYT1"/>
<evidence type="ECO:0000313" key="1">
    <source>
        <dbReference type="EMBL" id="CAI9759932.1"/>
    </source>
</evidence>
<gene>
    <name evidence="1" type="ORF">FPE_LOCUS7362</name>
</gene>
<dbReference type="PANTHER" id="PTHR33320">
    <property type="entry name" value="METHIONYL-TRNA SYNTHETASE"/>
    <property type="match status" value="1"/>
</dbReference>
<organism evidence="1 2">
    <name type="scientific">Fraxinus pennsylvanica</name>
    <dbReference type="NCBI Taxonomy" id="56036"/>
    <lineage>
        <taxon>Eukaryota</taxon>
        <taxon>Viridiplantae</taxon>
        <taxon>Streptophyta</taxon>
        <taxon>Embryophyta</taxon>
        <taxon>Tracheophyta</taxon>
        <taxon>Spermatophyta</taxon>
        <taxon>Magnoliopsida</taxon>
        <taxon>eudicotyledons</taxon>
        <taxon>Gunneridae</taxon>
        <taxon>Pentapetalae</taxon>
        <taxon>asterids</taxon>
        <taxon>lamiids</taxon>
        <taxon>Lamiales</taxon>
        <taxon>Oleaceae</taxon>
        <taxon>Oleeae</taxon>
        <taxon>Fraxinus</taxon>
    </lineage>
</organism>
<dbReference type="PANTHER" id="PTHR33320:SF2">
    <property type="entry name" value="OS07G0564200 PROTEIN"/>
    <property type="match status" value="1"/>
</dbReference>
<accession>A0AAD1YYT1</accession>